<dbReference type="EMBL" id="WHPC01000005">
    <property type="protein sequence ID" value="MPV35996.1"/>
    <property type="molecule type" value="Genomic_DNA"/>
</dbReference>
<reference evidence="1 2" key="1">
    <citation type="submission" date="2019-10" db="EMBL/GenBank/DDBJ databases">
        <title>Georgenia wutianyii sp. nov. and Georgenia yuyongxinii sp. nov. isolated from plateau pika (Ochotona curzoniae) in the Qinghai-Tibet plateau of China.</title>
        <authorList>
            <person name="Tian Z."/>
        </authorList>
    </citation>
    <scope>NUCLEOTIDE SEQUENCE [LARGE SCALE GENOMIC DNA]</scope>
    <source>
        <strain evidence="1 2">JCM 19765</strain>
    </source>
</reference>
<dbReference type="Proteomes" id="UP000437709">
    <property type="component" value="Unassembled WGS sequence"/>
</dbReference>
<comment type="caution">
    <text evidence="1">The sequence shown here is derived from an EMBL/GenBank/DDBJ whole genome shotgun (WGS) entry which is preliminary data.</text>
</comment>
<dbReference type="AlphaFoldDB" id="A0A6N7EIK4"/>
<evidence type="ECO:0000313" key="1">
    <source>
        <dbReference type="EMBL" id="MPV35996.1"/>
    </source>
</evidence>
<protein>
    <submittedName>
        <fullName evidence="1">DUF2249 domain-containing protein</fullName>
    </submittedName>
</protein>
<proteinExistence type="predicted"/>
<gene>
    <name evidence="1" type="ORF">GB881_02850</name>
</gene>
<organism evidence="1 2">
    <name type="scientific">Georgenia subflava</name>
    <dbReference type="NCBI Taxonomy" id="1622177"/>
    <lineage>
        <taxon>Bacteria</taxon>
        <taxon>Bacillati</taxon>
        <taxon>Actinomycetota</taxon>
        <taxon>Actinomycetes</taxon>
        <taxon>Micrococcales</taxon>
        <taxon>Bogoriellaceae</taxon>
        <taxon>Georgenia</taxon>
    </lineage>
</organism>
<keyword evidence="2" id="KW-1185">Reference proteome</keyword>
<accession>A0A6N7EIK4</accession>
<evidence type="ECO:0000313" key="2">
    <source>
        <dbReference type="Proteomes" id="UP000437709"/>
    </source>
</evidence>
<sequence>MIRRTDALLAAVAAQEAHEPARDDLVDFLHGEVLPHTTAEGVIFCDSAPDMQTTLLAQAMAAQQRQLVAFAGEVARARTGMDAAMAASALVALFMMRAEEEDTVLLPALAAAGIDLADLLAHQPQILGRPGADAPVTMPGPGDTLDLCALDYDQCRRRLRTALQRLEPGKTLRLTHGHELQSLRYEIEATALKAYRWSLPTGEPPKTTTLVERL</sequence>
<name>A0A6N7EIK4_9MICO</name>
<dbReference type="RefSeq" id="WP_227659223.1">
    <property type="nucleotide sequence ID" value="NZ_WHPC01000005.1"/>
</dbReference>